<feature type="transmembrane region" description="Helical" evidence="1">
    <location>
        <begin position="6"/>
        <end position="26"/>
    </location>
</feature>
<keyword evidence="1" id="KW-0812">Transmembrane</keyword>
<proteinExistence type="predicted"/>
<organism evidence="3 4">
    <name type="scientific">Dorea acetigenes</name>
    <dbReference type="NCBI Taxonomy" id="2981787"/>
    <lineage>
        <taxon>Bacteria</taxon>
        <taxon>Bacillati</taxon>
        <taxon>Bacillota</taxon>
        <taxon>Clostridia</taxon>
        <taxon>Lachnospirales</taxon>
        <taxon>Lachnospiraceae</taxon>
        <taxon>Dorea</taxon>
    </lineage>
</organism>
<evidence type="ECO:0000313" key="3">
    <source>
        <dbReference type="EMBL" id="MCU6686328.1"/>
    </source>
</evidence>
<sequence>MPVYAILILLIFIFLIILFLCAFLTYRKFLKENLLPAPTSSRLENLNQFLLPTGFQYNSANDYFYAAMDCWQRSCGYCRLYDESAASFSMVIDSEPIYFDYGGRRWLIEFWKGQYGMTAGAEVGIYATDKKDLHIPGVFDGPFFEAVSDEELLPIRLCLYEEDTLLAKRRGVHWWLTVFLLGKYCPPDILSARISITFPDSEMCRAFLDGLKNAGYGDTEIQQRHLTVTVLFTTPKTVQPAIRQSIVSDFLLYHNQIYCREYQRITQDYTDTLSKLEYLSEQNPLLYHTALHFTASGRLRDGYHLLMEALEN</sequence>
<reference evidence="3 4" key="1">
    <citation type="journal article" date="2021" name="ISME Commun">
        <title>Automated analysis of genomic sequences facilitates high-throughput and comprehensive description of bacteria.</title>
        <authorList>
            <person name="Hitch T.C.A."/>
        </authorList>
    </citation>
    <scope>NUCLEOTIDE SEQUENCE [LARGE SCALE GENOMIC DNA]</scope>
    <source>
        <strain evidence="3 4">Sanger_03</strain>
    </source>
</reference>
<dbReference type="Proteomes" id="UP001652431">
    <property type="component" value="Unassembled WGS sequence"/>
</dbReference>
<evidence type="ECO:0000259" key="2">
    <source>
        <dbReference type="Pfam" id="PF14751"/>
    </source>
</evidence>
<keyword evidence="1" id="KW-0472">Membrane</keyword>
<evidence type="ECO:0000256" key="1">
    <source>
        <dbReference type="SAM" id="Phobius"/>
    </source>
</evidence>
<dbReference type="RefSeq" id="WP_158369404.1">
    <property type="nucleotide sequence ID" value="NZ_JAOQJU010000005.1"/>
</dbReference>
<comment type="caution">
    <text evidence="3">The sequence shown here is derived from an EMBL/GenBank/DDBJ whole genome shotgun (WGS) entry which is preliminary data.</text>
</comment>
<gene>
    <name evidence="3" type="ORF">OCV99_07115</name>
</gene>
<accession>A0ABT2RLP1</accession>
<dbReference type="Pfam" id="PF14751">
    <property type="entry name" value="DUF4474"/>
    <property type="match status" value="1"/>
</dbReference>
<dbReference type="EMBL" id="JAOQJU010000005">
    <property type="protein sequence ID" value="MCU6686328.1"/>
    <property type="molecule type" value="Genomic_DNA"/>
</dbReference>
<protein>
    <submittedName>
        <fullName evidence="3">DUF4474 domain-containing protein</fullName>
    </submittedName>
</protein>
<name>A0ABT2RLP1_9FIRM</name>
<keyword evidence="1" id="KW-1133">Transmembrane helix</keyword>
<evidence type="ECO:0000313" key="4">
    <source>
        <dbReference type="Proteomes" id="UP001652431"/>
    </source>
</evidence>
<keyword evidence="4" id="KW-1185">Reference proteome</keyword>
<feature type="domain" description="DUF4474" evidence="2">
    <location>
        <begin position="46"/>
        <end position="287"/>
    </location>
</feature>
<dbReference type="InterPro" id="IPR029322">
    <property type="entry name" value="DUF4474"/>
</dbReference>